<dbReference type="GO" id="GO:0005829">
    <property type="term" value="C:cytosol"/>
    <property type="evidence" value="ECO:0007669"/>
    <property type="project" value="TreeGrafter"/>
</dbReference>
<evidence type="ECO:0000313" key="4">
    <source>
        <dbReference type="Proteomes" id="UP000800097"/>
    </source>
</evidence>
<dbReference type="GO" id="GO:0030674">
    <property type="term" value="F:protein-macromolecule adaptor activity"/>
    <property type="evidence" value="ECO:0007669"/>
    <property type="project" value="TreeGrafter"/>
</dbReference>
<dbReference type="Proteomes" id="UP000800097">
    <property type="component" value="Unassembled WGS sequence"/>
</dbReference>
<dbReference type="GeneID" id="54548818"/>
<dbReference type="RefSeq" id="XP_033653800.1">
    <property type="nucleotide sequence ID" value="XM_033795643.1"/>
</dbReference>
<gene>
    <name evidence="3" type="ORF">EI97DRAFT_378044</name>
</gene>
<organism evidence="3 4">
    <name type="scientific">Westerdykella ornata</name>
    <dbReference type="NCBI Taxonomy" id="318751"/>
    <lineage>
        <taxon>Eukaryota</taxon>
        <taxon>Fungi</taxon>
        <taxon>Dikarya</taxon>
        <taxon>Ascomycota</taxon>
        <taxon>Pezizomycotina</taxon>
        <taxon>Dothideomycetes</taxon>
        <taxon>Pleosporomycetidae</taxon>
        <taxon>Pleosporales</taxon>
        <taxon>Sporormiaceae</taxon>
        <taxon>Westerdykella</taxon>
    </lineage>
</organism>
<dbReference type="SUPFAM" id="SSF81296">
    <property type="entry name" value="E set domains"/>
    <property type="match status" value="1"/>
</dbReference>
<evidence type="ECO:0000313" key="3">
    <source>
        <dbReference type="EMBL" id="KAF2276261.1"/>
    </source>
</evidence>
<name>A0A6A6JI81_WESOR</name>
<proteinExistence type="predicted"/>
<dbReference type="InterPro" id="IPR014756">
    <property type="entry name" value="Ig_E-set"/>
</dbReference>
<dbReference type="OrthoDB" id="2333384at2759"/>
<evidence type="ECO:0000259" key="2">
    <source>
        <dbReference type="Pfam" id="PF00339"/>
    </source>
</evidence>
<dbReference type="GO" id="GO:0005886">
    <property type="term" value="C:plasma membrane"/>
    <property type="evidence" value="ECO:0007669"/>
    <property type="project" value="TreeGrafter"/>
</dbReference>
<dbReference type="CDD" id="cd22952">
    <property type="entry name" value="ART10-like"/>
    <property type="match status" value="1"/>
</dbReference>
<feature type="domain" description="Arrestin-like N-terminal" evidence="2">
    <location>
        <begin position="14"/>
        <end position="109"/>
    </location>
</feature>
<dbReference type="EMBL" id="ML986494">
    <property type="protein sequence ID" value="KAF2276261.1"/>
    <property type="molecule type" value="Genomic_DNA"/>
</dbReference>
<dbReference type="InterPro" id="IPR050357">
    <property type="entry name" value="Arrestin_domain-protein"/>
</dbReference>
<dbReference type="InterPro" id="IPR014752">
    <property type="entry name" value="Arrestin-like_C"/>
</dbReference>
<feature type="compositionally biased region" description="Low complexity" evidence="1">
    <location>
        <begin position="406"/>
        <end position="416"/>
    </location>
</feature>
<dbReference type="PANTHER" id="PTHR11188">
    <property type="entry name" value="ARRESTIN DOMAIN CONTAINING PROTEIN"/>
    <property type="match status" value="1"/>
</dbReference>
<dbReference type="GO" id="GO:0070086">
    <property type="term" value="P:ubiquitin-dependent endocytosis"/>
    <property type="evidence" value="ECO:0007669"/>
    <property type="project" value="TreeGrafter"/>
</dbReference>
<reference evidence="3" key="1">
    <citation type="journal article" date="2020" name="Stud. Mycol.">
        <title>101 Dothideomycetes genomes: a test case for predicting lifestyles and emergence of pathogens.</title>
        <authorList>
            <person name="Haridas S."/>
            <person name="Albert R."/>
            <person name="Binder M."/>
            <person name="Bloem J."/>
            <person name="Labutti K."/>
            <person name="Salamov A."/>
            <person name="Andreopoulos B."/>
            <person name="Baker S."/>
            <person name="Barry K."/>
            <person name="Bills G."/>
            <person name="Bluhm B."/>
            <person name="Cannon C."/>
            <person name="Castanera R."/>
            <person name="Culley D."/>
            <person name="Daum C."/>
            <person name="Ezra D."/>
            <person name="Gonzalez J."/>
            <person name="Henrissat B."/>
            <person name="Kuo A."/>
            <person name="Liang C."/>
            <person name="Lipzen A."/>
            <person name="Lutzoni F."/>
            <person name="Magnuson J."/>
            <person name="Mondo S."/>
            <person name="Nolan M."/>
            <person name="Ohm R."/>
            <person name="Pangilinan J."/>
            <person name="Park H.-J."/>
            <person name="Ramirez L."/>
            <person name="Alfaro M."/>
            <person name="Sun H."/>
            <person name="Tritt A."/>
            <person name="Yoshinaga Y."/>
            <person name="Zwiers L.-H."/>
            <person name="Turgeon B."/>
            <person name="Goodwin S."/>
            <person name="Spatafora J."/>
            <person name="Crous P."/>
            <person name="Grigoriev I."/>
        </authorList>
    </citation>
    <scope>NUCLEOTIDE SEQUENCE</scope>
    <source>
        <strain evidence="3">CBS 379.55</strain>
    </source>
</reference>
<evidence type="ECO:0000256" key="1">
    <source>
        <dbReference type="SAM" id="MobiDB-lite"/>
    </source>
</evidence>
<feature type="compositionally biased region" description="Low complexity" evidence="1">
    <location>
        <begin position="423"/>
        <end position="448"/>
    </location>
</feature>
<dbReference type="Pfam" id="PF00339">
    <property type="entry name" value="Arrestin_N"/>
    <property type="match status" value="1"/>
</dbReference>
<sequence>MAVRPDLRVLLEGDTSRAYNEGESVKGRVTLVLGYEEEVKELKISFTGICTTKTTRPVHGDGTDQHTGSRREYEEDVTLFSFDRKLLPACTLAPGKYSWEFDFTFPKQTEAQFSRWQHKSRYPGLPHPLPPTFLMYTGEPCGKASISYYLQARLVLGGTCGTVKTTEMLGFLPSAQNTPREPQIKSRILYAQALKTGQKEPRNTVKKIRTSVSRKRSGSASIPRIVPTMYFPQEVAAGQHIPILLSLSKASVGEHPECVLDSLTVTLSTFSTSMCGRLFTQPEDIVTKHVTCISKQSINQPISYSSPTPLTTNFRLLDDAECVPSFSTYTITRRYEMKVTVGVKCEGETFTISTTTPLQILPRRRLTALPHTGDEDEQVEPLPLYMPREPSNELAPDYDTLYSLSPSTSTVTSLTSHPEGIGSSSFVSTVSTPATTAPTTPESELEPPIFGPADTSVQ</sequence>
<dbReference type="Gene3D" id="2.60.40.640">
    <property type="match status" value="1"/>
</dbReference>
<keyword evidence="4" id="KW-1185">Reference proteome</keyword>
<protein>
    <recommendedName>
        <fullName evidence="2">Arrestin-like N-terminal domain-containing protein</fullName>
    </recommendedName>
</protein>
<feature type="region of interest" description="Disordered" evidence="1">
    <location>
        <begin position="406"/>
        <end position="458"/>
    </location>
</feature>
<accession>A0A6A6JI81</accession>
<dbReference type="AlphaFoldDB" id="A0A6A6JI81"/>
<dbReference type="InterPro" id="IPR011021">
    <property type="entry name" value="Arrestin-like_N"/>
</dbReference>
<dbReference type="GO" id="GO:0031625">
    <property type="term" value="F:ubiquitin protein ligase binding"/>
    <property type="evidence" value="ECO:0007669"/>
    <property type="project" value="TreeGrafter"/>
</dbReference>
<dbReference type="PANTHER" id="PTHR11188:SF161">
    <property type="entry name" value="PH-RESPONSE REGULATOR PROTEIN PALF_RIM8"/>
    <property type="match status" value="1"/>
</dbReference>